<keyword evidence="9" id="KW-0406">Ion transport</keyword>
<dbReference type="Pfam" id="PF00999">
    <property type="entry name" value="Na_H_Exchanger"/>
    <property type="match status" value="1"/>
</dbReference>
<dbReference type="AlphaFoldDB" id="A0AA43Q741"/>
<feature type="transmembrane region" description="Helical" evidence="13">
    <location>
        <begin position="295"/>
        <end position="317"/>
    </location>
</feature>
<evidence type="ECO:0000256" key="1">
    <source>
        <dbReference type="ARBA" id="ARBA00004651"/>
    </source>
</evidence>
<dbReference type="Gene3D" id="6.10.140.1330">
    <property type="match status" value="1"/>
</dbReference>
<keyword evidence="4" id="KW-0050">Antiport</keyword>
<dbReference type="GO" id="GO:0051453">
    <property type="term" value="P:regulation of intracellular pH"/>
    <property type="evidence" value="ECO:0007669"/>
    <property type="project" value="TreeGrafter"/>
</dbReference>
<feature type="transmembrane region" description="Helical" evidence="13">
    <location>
        <begin position="360"/>
        <end position="383"/>
    </location>
</feature>
<dbReference type="InterPro" id="IPR018422">
    <property type="entry name" value="Cation/H_exchanger_CPA1"/>
</dbReference>
<accession>A0AA43Q741</accession>
<evidence type="ECO:0000256" key="9">
    <source>
        <dbReference type="ARBA" id="ARBA00023065"/>
    </source>
</evidence>
<evidence type="ECO:0000259" key="14">
    <source>
        <dbReference type="Pfam" id="PF00999"/>
    </source>
</evidence>
<evidence type="ECO:0000313" key="15">
    <source>
        <dbReference type="EMBL" id="MDI1231692.1"/>
    </source>
</evidence>
<comment type="caution">
    <text evidence="15">The sequence shown here is derived from an EMBL/GenBank/DDBJ whole genome shotgun (WGS) entry which is preliminary data.</text>
</comment>
<feature type="transmembrane region" description="Helical" evidence="13">
    <location>
        <begin position="166"/>
        <end position="184"/>
    </location>
</feature>
<keyword evidence="16" id="KW-1185">Reference proteome</keyword>
<name>A0AA43Q741_9GAMM</name>
<dbReference type="InterPro" id="IPR006153">
    <property type="entry name" value="Cation/H_exchanger_TM"/>
</dbReference>
<feature type="transmembrane region" description="Helical" evidence="13">
    <location>
        <begin position="62"/>
        <end position="79"/>
    </location>
</feature>
<evidence type="ECO:0000256" key="13">
    <source>
        <dbReference type="SAM" id="Phobius"/>
    </source>
</evidence>
<feature type="transmembrane region" description="Helical" evidence="13">
    <location>
        <begin position="119"/>
        <end position="145"/>
    </location>
</feature>
<evidence type="ECO:0000313" key="16">
    <source>
        <dbReference type="Proteomes" id="UP001160519"/>
    </source>
</evidence>
<keyword evidence="6 13" id="KW-0812">Transmembrane</keyword>
<dbReference type="GO" id="GO:0098719">
    <property type="term" value="P:sodium ion import across plasma membrane"/>
    <property type="evidence" value="ECO:0007669"/>
    <property type="project" value="TreeGrafter"/>
</dbReference>
<dbReference type="InterPro" id="IPR004709">
    <property type="entry name" value="NaH_exchanger"/>
</dbReference>
<protein>
    <submittedName>
        <fullName evidence="15">Sodium:proton antiporter</fullName>
    </submittedName>
</protein>
<keyword evidence="11" id="KW-0739">Sodium transport</keyword>
<keyword evidence="12" id="KW-0175">Coiled coil</keyword>
<comment type="similarity">
    <text evidence="2">Belongs to the monovalent cation:proton antiporter 1 (CPA1) transporter (TC 2.A.36) family.</text>
</comment>
<dbReference type="GO" id="GO:0005886">
    <property type="term" value="C:plasma membrane"/>
    <property type="evidence" value="ECO:0007669"/>
    <property type="project" value="UniProtKB-SubCell"/>
</dbReference>
<reference evidence="15" key="1">
    <citation type="submission" date="2023-01" db="EMBL/GenBank/DDBJ databases">
        <title>Biogeochemical cycle of methane in antarctic sediments.</title>
        <authorList>
            <person name="Roldan D.M."/>
            <person name="Menes R.J."/>
        </authorList>
    </citation>
    <scope>NUCLEOTIDE SEQUENCE [LARGE SCALE GENOMIC DNA]</scope>
    <source>
        <strain evidence="15">K-2018 MAG008</strain>
    </source>
</reference>
<feature type="transmembrane region" description="Helical" evidence="13">
    <location>
        <begin position="227"/>
        <end position="247"/>
    </location>
</feature>
<evidence type="ECO:0000256" key="3">
    <source>
        <dbReference type="ARBA" id="ARBA00022448"/>
    </source>
</evidence>
<dbReference type="PANTHER" id="PTHR10110:SF195">
    <property type="entry name" value="NA(+)_H(+) ANTIPORTER NHAS2"/>
    <property type="match status" value="1"/>
</dbReference>
<evidence type="ECO:0000256" key="6">
    <source>
        <dbReference type="ARBA" id="ARBA00022692"/>
    </source>
</evidence>
<dbReference type="PANTHER" id="PTHR10110">
    <property type="entry name" value="SODIUM/HYDROGEN EXCHANGER"/>
    <property type="match status" value="1"/>
</dbReference>
<evidence type="ECO:0000256" key="12">
    <source>
        <dbReference type="SAM" id="Coils"/>
    </source>
</evidence>
<feature type="transmembrane region" description="Helical" evidence="13">
    <location>
        <begin position="323"/>
        <end position="348"/>
    </location>
</feature>
<proteinExistence type="inferred from homology"/>
<dbReference type="GO" id="GO:0015385">
    <property type="term" value="F:sodium:proton antiporter activity"/>
    <property type="evidence" value="ECO:0007669"/>
    <property type="project" value="InterPro"/>
</dbReference>
<evidence type="ECO:0000256" key="2">
    <source>
        <dbReference type="ARBA" id="ARBA00007367"/>
    </source>
</evidence>
<feature type="transmembrane region" description="Helical" evidence="13">
    <location>
        <begin position="190"/>
        <end position="215"/>
    </location>
</feature>
<comment type="subcellular location">
    <subcellularLocation>
        <location evidence="1">Cell membrane</location>
        <topology evidence="1">Multi-pass membrane protein</topology>
    </subcellularLocation>
</comment>
<keyword evidence="5" id="KW-1003">Cell membrane</keyword>
<evidence type="ECO:0000256" key="5">
    <source>
        <dbReference type="ARBA" id="ARBA00022475"/>
    </source>
</evidence>
<feature type="domain" description="Cation/H+ exchanger transmembrane" evidence="14">
    <location>
        <begin position="14"/>
        <end position="422"/>
    </location>
</feature>
<evidence type="ECO:0000256" key="8">
    <source>
        <dbReference type="ARBA" id="ARBA00023053"/>
    </source>
</evidence>
<feature type="transmembrane region" description="Helical" evidence="13">
    <location>
        <begin position="6"/>
        <end position="23"/>
    </location>
</feature>
<dbReference type="GO" id="GO:0015386">
    <property type="term" value="F:potassium:proton antiporter activity"/>
    <property type="evidence" value="ECO:0007669"/>
    <property type="project" value="TreeGrafter"/>
</dbReference>
<feature type="transmembrane region" description="Helical" evidence="13">
    <location>
        <begin position="395"/>
        <end position="415"/>
    </location>
</feature>
<dbReference type="EMBL" id="JAQSDF010000037">
    <property type="protein sequence ID" value="MDI1231692.1"/>
    <property type="molecule type" value="Genomic_DNA"/>
</dbReference>
<feature type="coiled-coil region" evidence="12">
    <location>
        <begin position="631"/>
        <end position="669"/>
    </location>
</feature>
<feature type="transmembrane region" description="Helical" evidence="13">
    <location>
        <begin position="30"/>
        <end position="50"/>
    </location>
</feature>
<dbReference type="PRINTS" id="PR01084">
    <property type="entry name" value="NAHEXCHNGR"/>
</dbReference>
<keyword evidence="7 13" id="KW-1133">Transmembrane helix</keyword>
<evidence type="ECO:0000256" key="11">
    <source>
        <dbReference type="ARBA" id="ARBA00023201"/>
    </source>
</evidence>
<dbReference type="Proteomes" id="UP001160519">
    <property type="component" value="Unassembled WGS sequence"/>
</dbReference>
<organism evidence="15 16">
    <name type="scientific">Candidatus Methylobacter titanis</name>
    <dbReference type="NCBI Taxonomy" id="3053457"/>
    <lineage>
        <taxon>Bacteria</taxon>
        <taxon>Pseudomonadati</taxon>
        <taxon>Pseudomonadota</taxon>
        <taxon>Gammaproteobacteria</taxon>
        <taxon>Methylococcales</taxon>
        <taxon>Methylococcaceae</taxon>
        <taxon>Methylobacter</taxon>
    </lineage>
</organism>
<keyword evidence="8" id="KW-0915">Sodium</keyword>
<sequence length="697" mass="78376">MNLDIFLSLFSLMLLSLAVFLLSKKLNFPYTVLLVIAGSLLVPLSQIEFFHFITSFELTPELLFFVFLPILIFESAYNMNVRSVTENIYSIGLLAVVGLLISTLFIGIVGHYLFGLAGFAVPILALLLFGAIISSTDPVAVLALFKEYGAPQRLTLIFEGESLFNDATGFAAFLVVLDLMIHGFTGTDSIMSALGSFLIMLVGGFLFGLFMGFLFSKLIEAVKGYEHLEITLTLLVAHFTFIFSEVISEHLVIAGQQIRLSSIIATLIASMVIGNFGRYKMSPPVEEYMEKFWSYFAFVTNSLVFILMGLLFVDLAIDMNVALLPILLAIAVVVIGRAVSVYPLLWLLNKTGKEEPIPRNWMHLLAWGSLRGSLAVIMVLLIPDDLTIPGWNFTISVKQFVAAVTIGSIYFTLLIKATTIGKVMHMLGIDALTPEEEVGYHKSKAQIYDESMLKLDELLETRYLNEQQHQTLQQRYQRLHDGACLHCKDAIGASSDLIENMLRIYALGVEKGALKEVYQRGEINEKVYKKILNMLSIQTDRVGRGHKQVKSVNEHFPIDTLERFVLLVSRLAFWQDHSFKAEELYLYYRTLNKIIAKVIESLDEIGNSGLSDVFDDRIALVKLQALYQGLNVNTRKKMENLIRNNTELLNQLNQKAAEKSLNAVQLETLVKLHKNEIITSKLFIMLNHEHTEQKNAD</sequence>
<keyword evidence="10 13" id="KW-0472">Membrane</keyword>
<evidence type="ECO:0000256" key="4">
    <source>
        <dbReference type="ARBA" id="ARBA00022449"/>
    </source>
</evidence>
<keyword evidence="3" id="KW-0813">Transport</keyword>
<evidence type="ECO:0000256" key="7">
    <source>
        <dbReference type="ARBA" id="ARBA00022989"/>
    </source>
</evidence>
<feature type="transmembrane region" description="Helical" evidence="13">
    <location>
        <begin position="253"/>
        <end position="274"/>
    </location>
</feature>
<evidence type="ECO:0000256" key="10">
    <source>
        <dbReference type="ARBA" id="ARBA00023136"/>
    </source>
</evidence>
<feature type="transmembrane region" description="Helical" evidence="13">
    <location>
        <begin position="91"/>
        <end position="113"/>
    </location>
</feature>
<gene>
    <name evidence="15" type="ORF">PSU93_11125</name>
</gene>